<keyword evidence="2" id="KW-1133">Transmembrane helix</keyword>
<keyword evidence="4" id="KW-1185">Reference proteome</keyword>
<dbReference type="Proteomes" id="UP001519363">
    <property type="component" value="Unassembled WGS sequence"/>
</dbReference>
<protein>
    <submittedName>
        <fullName evidence="3">Uncharacterized protein</fullName>
    </submittedName>
</protein>
<feature type="compositionally biased region" description="Polar residues" evidence="1">
    <location>
        <begin position="182"/>
        <end position="192"/>
    </location>
</feature>
<feature type="region of interest" description="Disordered" evidence="1">
    <location>
        <begin position="92"/>
        <end position="136"/>
    </location>
</feature>
<keyword evidence="2" id="KW-0812">Transmembrane</keyword>
<gene>
    <name evidence="3" type="ORF">JOF53_004412</name>
</gene>
<evidence type="ECO:0000313" key="4">
    <source>
        <dbReference type="Proteomes" id="UP001519363"/>
    </source>
</evidence>
<feature type="region of interest" description="Disordered" evidence="1">
    <location>
        <begin position="178"/>
        <end position="207"/>
    </location>
</feature>
<evidence type="ECO:0000256" key="2">
    <source>
        <dbReference type="SAM" id="Phobius"/>
    </source>
</evidence>
<keyword evidence="2" id="KW-0472">Membrane</keyword>
<dbReference type="RefSeq" id="WP_086782233.1">
    <property type="nucleotide sequence ID" value="NZ_JAGIOO010000001.1"/>
</dbReference>
<evidence type="ECO:0000313" key="3">
    <source>
        <dbReference type="EMBL" id="MBP2475540.1"/>
    </source>
</evidence>
<feature type="transmembrane region" description="Helical" evidence="2">
    <location>
        <begin position="150"/>
        <end position="171"/>
    </location>
</feature>
<sequence length="288" mass="29557">MTTNEARPGVPDGPPWSVDLIADLHAGVLDPHLAAALRPRVEADPEGSAILAALDETQAELADLPPLRMPDHVAARIEAAIEHEVRQAMAGARTAPPVPQQAPRAQQAPPVAPFPQRAPQPAYAGPPPGQQPPAPVLDLASARRRRNRSIGWGIGAVVGLAAATGLVFAVLPGSQPVGGQAQPGTSVTSAPADQSGPLALTESDLDGTKVPGGVVGQRQLGPFSDPAKQKACLTRHNAGSAVLLAGRQITVGGKSGVLFLLSTETIGRQRLLVVADDCSLIKDVTVGR</sequence>
<name>A0ABS5AIK9_9PSEU</name>
<reference evidence="3 4" key="1">
    <citation type="submission" date="2021-03" db="EMBL/GenBank/DDBJ databases">
        <title>Sequencing the genomes of 1000 actinobacteria strains.</title>
        <authorList>
            <person name="Klenk H.-P."/>
        </authorList>
    </citation>
    <scope>NUCLEOTIDE SEQUENCE [LARGE SCALE GENOMIC DNA]</scope>
    <source>
        <strain evidence="3 4">DSM 44580</strain>
    </source>
</reference>
<feature type="compositionally biased region" description="Pro residues" evidence="1">
    <location>
        <begin position="110"/>
        <end position="135"/>
    </location>
</feature>
<organism evidence="3 4">
    <name type="scientific">Crossiella equi</name>
    <dbReference type="NCBI Taxonomy" id="130796"/>
    <lineage>
        <taxon>Bacteria</taxon>
        <taxon>Bacillati</taxon>
        <taxon>Actinomycetota</taxon>
        <taxon>Actinomycetes</taxon>
        <taxon>Pseudonocardiales</taxon>
        <taxon>Pseudonocardiaceae</taxon>
        <taxon>Crossiella</taxon>
    </lineage>
</organism>
<comment type="caution">
    <text evidence="3">The sequence shown here is derived from an EMBL/GenBank/DDBJ whole genome shotgun (WGS) entry which is preliminary data.</text>
</comment>
<evidence type="ECO:0000256" key="1">
    <source>
        <dbReference type="SAM" id="MobiDB-lite"/>
    </source>
</evidence>
<proteinExistence type="predicted"/>
<dbReference type="EMBL" id="JAGIOO010000001">
    <property type="protein sequence ID" value="MBP2475540.1"/>
    <property type="molecule type" value="Genomic_DNA"/>
</dbReference>
<accession>A0ABS5AIK9</accession>